<dbReference type="CDD" id="cd13585">
    <property type="entry name" value="PBP2_TMBP_like"/>
    <property type="match status" value="1"/>
</dbReference>
<organism evidence="2 3">
    <name type="scientific">Quadrisphaera setariae</name>
    <dbReference type="NCBI Taxonomy" id="2593304"/>
    <lineage>
        <taxon>Bacteria</taxon>
        <taxon>Bacillati</taxon>
        <taxon>Actinomycetota</taxon>
        <taxon>Actinomycetes</taxon>
        <taxon>Kineosporiales</taxon>
        <taxon>Kineosporiaceae</taxon>
        <taxon>Quadrisphaera</taxon>
    </lineage>
</organism>
<feature type="chain" id="PRO_5039365976" evidence="1">
    <location>
        <begin position="26"/>
        <end position="435"/>
    </location>
</feature>
<gene>
    <name evidence="2" type="ORF">FMM08_01910</name>
</gene>
<comment type="caution">
    <text evidence="2">The sequence shown here is derived from an EMBL/GenBank/DDBJ whole genome shotgun (WGS) entry which is preliminary data.</text>
</comment>
<dbReference type="InterPro" id="IPR050490">
    <property type="entry name" value="Bact_solute-bd_prot1"/>
</dbReference>
<dbReference type="AlphaFoldDB" id="A0A5C8ZLE7"/>
<reference evidence="2 3" key="1">
    <citation type="submission" date="2019-07" db="EMBL/GenBank/DDBJ databases">
        <title>Quadrisphaera sp. strain DD2A genome sequencing and assembly.</title>
        <authorList>
            <person name="Kim I."/>
        </authorList>
    </citation>
    <scope>NUCLEOTIDE SEQUENCE [LARGE SCALE GENOMIC DNA]</scope>
    <source>
        <strain evidence="2 3">DD2A</strain>
    </source>
</reference>
<accession>A0A5C8ZLE7</accession>
<dbReference type="PANTHER" id="PTHR43649">
    <property type="entry name" value="ARABINOSE-BINDING PROTEIN-RELATED"/>
    <property type="match status" value="1"/>
</dbReference>
<dbReference type="Pfam" id="PF01547">
    <property type="entry name" value="SBP_bac_1"/>
    <property type="match status" value="1"/>
</dbReference>
<keyword evidence="3" id="KW-1185">Reference proteome</keyword>
<dbReference type="InterPro" id="IPR006311">
    <property type="entry name" value="TAT_signal"/>
</dbReference>
<evidence type="ECO:0000313" key="3">
    <source>
        <dbReference type="Proteomes" id="UP000321234"/>
    </source>
</evidence>
<evidence type="ECO:0000256" key="1">
    <source>
        <dbReference type="SAM" id="SignalP"/>
    </source>
</evidence>
<name>A0A5C8ZLE7_9ACTN</name>
<proteinExistence type="predicted"/>
<dbReference type="InterPro" id="IPR006059">
    <property type="entry name" value="SBP"/>
</dbReference>
<keyword evidence="1" id="KW-0732">Signal</keyword>
<evidence type="ECO:0000313" key="2">
    <source>
        <dbReference type="EMBL" id="TXR58001.1"/>
    </source>
</evidence>
<dbReference type="Gene3D" id="3.40.190.10">
    <property type="entry name" value="Periplasmic binding protein-like II"/>
    <property type="match status" value="2"/>
</dbReference>
<dbReference type="OrthoDB" id="9770625at2"/>
<dbReference type="SUPFAM" id="SSF53850">
    <property type="entry name" value="Periplasmic binding protein-like II"/>
    <property type="match status" value="1"/>
</dbReference>
<dbReference type="Proteomes" id="UP000321234">
    <property type="component" value="Unassembled WGS sequence"/>
</dbReference>
<protein>
    <submittedName>
        <fullName evidence="2">Sugar ABC transporter substrate-binding protein</fullName>
    </submittedName>
</protein>
<feature type="signal peptide" evidence="1">
    <location>
        <begin position="1"/>
        <end position="25"/>
    </location>
</feature>
<sequence>MFTLSPSRRSFLAAASAGALTLTLAACSGGSAEQTAPEDVKTLTVIAANSPWTEGLKTLATEYQQKTGVQVKIEAYGNEQLNDTYKVKLNASSSDFDVMAFQVQDVMREFSRNGWLTDMTDYVSSDADWDWEDFQQPAREAVQLDDVVYGVPVMTEREIVYYRKDLLQQAGIPVPKTLDELKTAVSTLNDPATGTFGIAMRGSRVPLVTQYSSFLYSFGGDFQGKDGEATIDSPEAQQAFQFYGDLLRSDGPPGVTNMGWVEASALFAQGKSAFYIDADSQAYTFLDPTKSSVVDTVGFAQFPAGPAGSKFYNIVPQTVGINEFSTKKDAAWEFIKWATSKENTARLLSENTVPGARESAWADASAAEAFPAELVDIIRNAGESGVGHDRPQLEQVAQAREIVGGPAIAAIEGGDVAAAAKDAQKQFQDLLDSEG</sequence>
<dbReference type="RefSeq" id="WP_147924612.1">
    <property type="nucleotide sequence ID" value="NZ_VKAC01000001.1"/>
</dbReference>
<dbReference type="EMBL" id="VKAC01000001">
    <property type="protein sequence ID" value="TXR58001.1"/>
    <property type="molecule type" value="Genomic_DNA"/>
</dbReference>
<dbReference type="PROSITE" id="PS51318">
    <property type="entry name" value="TAT"/>
    <property type="match status" value="1"/>
</dbReference>
<dbReference type="PANTHER" id="PTHR43649:SF12">
    <property type="entry name" value="DIACETYLCHITOBIOSE BINDING PROTEIN DASA"/>
    <property type="match status" value="1"/>
</dbReference>